<dbReference type="InterPro" id="IPR039420">
    <property type="entry name" value="WalR-like"/>
</dbReference>
<dbReference type="EMBL" id="VJXR01000003">
    <property type="protein sequence ID" value="TRW47322.1"/>
    <property type="molecule type" value="Genomic_DNA"/>
</dbReference>
<feature type="compositionally biased region" description="Low complexity" evidence="6">
    <location>
        <begin position="138"/>
        <end position="151"/>
    </location>
</feature>
<dbReference type="InterPro" id="IPR016032">
    <property type="entry name" value="Sig_transdc_resp-reg_C-effctor"/>
</dbReference>
<evidence type="ECO:0000256" key="2">
    <source>
        <dbReference type="ARBA" id="ARBA00023015"/>
    </source>
</evidence>
<comment type="caution">
    <text evidence="9">The sequence shown here is derived from an EMBL/GenBank/DDBJ whole genome shotgun (WGS) entry which is preliminary data.</text>
</comment>
<dbReference type="InterPro" id="IPR000792">
    <property type="entry name" value="Tscrpt_reg_LuxR_C"/>
</dbReference>
<dbReference type="Gene3D" id="3.40.50.2300">
    <property type="match status" value="1"/>
</dbReference>
<proteinExistence type="predicted"/>
<keyword evidence="2" id="KW-0805">Transcription regulation</keyword>
<evidence type="ECO:0000256" key="5">
    <source>
        <dbReference type="PROSITE-ProRule" id="PRU00169"/>
    </source>
</evidence>
<dbReference type="RefSeq" id="WP_143416894.1">
    <property type="nucleotide sequence ID" value="NZ_VJXR01000003.1"/>
</dbReference>
<dbReference type="PRINTS" id="PR00038">
    <property type="entry name" value="HTHLUXR"/>
</dbReference>
<dbReference type="Pfam" id="PF00072">
    <property type="entry name" value="Response_reg"/>
    <property type="match status" value="1"/>
</dbReference>
<protein>
    <submittedName>
        <fullName evidence="9">Response regulator transcription factor</fullName>
    </submittedName>
</protein>
<evidence type="ECO:0000256" key="1">
    <source>
        <dbReference type="ARBA" id="ARBA00022553"/>
    </source>
</evidence>
<dbReference type="PANTHER" id="PTHR43214">
    <property type="entry name" value="TWO-COMPONENT RESPONSE REGULATOR"/>
    <property type="match status" value="1"/>
</dbReference>
<keyword evidence="1" id="KW-0597">Phosphoprotein</keyword>
<evidence type="ECO:0000256" key="3">
    <source>
        <dbReference type="ARBA" id="ARBA00023125"/>
    </source>
</evidence>
<dbReference type="SUPFAM" id="SSF46894">
    <property type="entry name" value="C-terminal effector domain of the bipartite response regulators"/>
    <property type="match status" value="1"/>
</dbReference>
<gene>
    <name evidence="9" type="ORF">FJ693_02185</name>
</gene>
<evidence type="ECO:0000256" key="4">
    <source>
        <dbReference type="ARBA" id="ARBA00023163"/>
    </source>
</evidence>
<keyword evidence="4" id="KW-0804">Transcription</keyword>
<dbReference type="GO" id="GO:0003677">
    <property type="term" value="F:DNA binding"/>
    <property type="evidence" value="ECO:0007669"/>
    <property type="project" value="UniProtKB-KW"/>
</dbReference>
<dbReference type="InterPro" id="IPR058245">
    <property type="entry name" value="NreC/VraR/RcsB-like_REC"/>
</dbReference>
<sequence length="220" mass="22915">MAGTVRVVLVEDHPIVRAGARLVIERHRELGVVGETGTVTGALRLVVDAGPDVVVLPMRLQGRLCGTSLCAAIKDRPAPPAVVVFTAFAAPEHAAAALLAGADGFVHKGAEPASLLQAVRAAHVRPGPGPGVEEDPGSRPGEAPAEPAGGPARLVRAAAGAGLTRREREVLCLMLQHLSNDHIARDLYLGLPTVKTHVRHVLRKLGLAHRAELFRAAGLT</sequence>
<dbReference type="GO" id="GO:0000160">
    <property type="term" value="P:phosphorelay signal transduction system"/>
    <property type="evidence" value="ECO:0007669"/>
    <property type="project" value="InterPro"/>
</dbReference>
<dbReference type="InterPro" id="IPR036388">
    <property type="entry name" value="WH-like_DNA-bd_sf"/>
</dbReference>
<dbReference type="SUPFAM" id="SSF52172">
    <property type="entry name" value="CheY-like"/>
    <property type="match status" value="1"/>
</dbReference>
<evidence type="ECO:0000256" key="6">
    <source>
        <dbReference type="SAM" id="MobiDB-lite"/>
    </source>
</evidence>
<evidence type="ECO:0000313" key="9">
    <source>
        <dbReference type="EMBL" id="TRW47322.1"/>
    </source>
</evidence>
<dbReference type="SMART" id="SM00448">
    <property type="entry name" value="REC"/>
    <property type="match status" value="1"/>
</dbReference>
<organism evidence="9 10">
    <name type="scientific">Georgenia yuyongxinii</name>
    <dbReference type="NCBI Taxonomy" id="2589797"/>
    <lineage>
        <taxon>Bacteria</taxon>
        <taxon>Bacillati</taxon>
        <taxon>Actinomycetota</taxon>
        <taxon>Actinomycetes</taxon>
        <taxon>Micrococcales</taxon>
        <taxon>Bogoriellaceae</taxon>
        <taxon>Georgenia</taxon>
    </lineage>
</organism>
<dbReference type="PROSITE" id="PS50043">
    <property type="entry name" value="HTH_LUXR_2"/>
    <property type="match status" value="1"/>
</dbReference>
<feature type="domain" description="Response regulatory" evidence="8">
    <location>
        <begin position="6"/>
        <end position="123"/>
    </location>
</feature>
<dbReference type="Proteomes" id="UP000318693">
    <property type="component" value="Unassembled WGS sequence"/>
</dbReference>
<dbReference type="SMART" id="SM00421">
    <property type="entry name" value="HTH_LUXR"/>
    <property type="match status" value="1"/>
</dbReference>
<feature type="region of interest" description="Disordered" evidence="6">
    <location>
        <begin position="124"/>
        <end position="151"/>
    </location>
</feature>
<dbReference type="GO" id="GO:0006355">
    <property type="term" value="P:regulation of DNA-templated transcription"/>
    <property type="evidence" value="ECO:0007669"/>
    <property type="project" value="InterPro"/>
</dbReference>
<evidence type="ECO:0000259" key="8">
    <source>
        <dbReference type="PROSITE" id="PS50110"/>
    </source>
</evidence>
<name>A0A552WWZ3_9MICO</name>
<dbReference type="CDD" id="cd17535">
    <property type="entry name" value="REC_NarL-like"/>
    <property type="match status" value="1"/>
</dbReference>
<dbReference type="InterPro" id="IPR011006">
    <property type="entry name" value="CheY-like_superfamily"/>
</dbReference>
<reference evidence="9 10" key="1">
    <citation type="submission" date="2019-07" db="EMBL/GenBank/DDBJ databases">
        <title>Georgenia wutianyii sp. nov. and Georgenia *** sp. nov. isolated from plateau pika (Ochotona curzoniae) in the Qinghai-Tibet plateau of China.</title>
        <authorList>
            <person name="Tian Z."/>
        </authorList>
    </citation>
    <scope>NUCLEOTIDE SEQUENCE [LARGE SCALE GENOMIC DNA]</scope>
    <source>
        <strain evidence="9 10">Z446</strain>
    </source>
</reference>
<accession>A0A552WWZ3</accession>
<evidence type="ECO:0000313" key="10">
    <source>
        <dbReference type="Proteomes" id="UP000318693"/>
    </source>
</evidence>
<dbReference type="PROSITE" id="PS50110">
    <property type="entry name" value="RESPONSE_REGULATORY"/>
    <property type="match status" value="1"/>
</dbReference>
<dbReference type="PANTHER" id="PTHR43214:SF24">
    <property type="entry name" value="TRANSCRIPTIONAL REGULATORY PROTEIN NARL-RELATED"/>
    <property type="match status" value="1"/>
</dbReference>
<dbReference type="Gene3D" id="1.10.10.10">
    <property type="entry name" value="Winged helix-like DNA-binding domain superfamily/Winged helix DNA-binding domain"/>
    <property type="match status" value="1"/>
</dbReference>
<comment type="caution">
    <text evidence="5">Lacks conserved residue(s) required for the propagation of feature annotation.</text>
</comment>
<keyword evidence="10" id="KW-1185">Reference proteome</keyword>
<dbReference type="Pfam" id="PF00196">
    <property type="entry name" value="GerE"/>
    <property type="match status" value="1"/>
</dbReference>
<dbReference type="InterPro" id="IPR001789">
    <property type="entry name" value="Sig_transdc_resp-reg_receiver"/>
</dbReference>
<feature type="domain" description="HTH luxR-type" evidence="7">
    <location>
        <begin position="156"/>
        <end position="220"/>
    </location>
</feature>
<dbReference type="AlphaFoldDB" id="A0A552WWZ3"/>
<evidence type="ECO:0000259" key="7">
    <source>
        <dbReference type="PROSITE" id="PS50043"/>
    </source>
</evidence>
<keyword evidence="3" id="KW-0238">DNA-binding</keyword>
<dbReference type="CDD" id="cd06170">
    <property type="entry name" value="LuxR_C_like"/>
    <property type="match status" value="1"/>
</dbReference>